<dbReference type="InterPro" id="IPR018298">
    <property type="entry name" value="Adrenodoxin_Fe-S_BS"/>
</dbReference>
<comment type="cofactor">
    <cofactor evidence="5">
        <name>[2Fe-2S] cluster</name>
        <dbReference type="ChEBI" id="CHEBI:190135"/>
    </cofactor>
</comment>
<dbReference type="eggNOG" id="KOG3309">
    <property type="taxonomic scope" value="Eukaryota"/>
</dbReference>
<evidence type="ECO:0000256" key="5">
    <source>
        <dbReference type="ARBA" id="ARBA00034078"/>
    </source>
</evidence>
<evidence type="ECO:0000256" key="4">
    <source>
        <dbReference type="ARBA" id="ARBA00023014"/>
    </source>
</evidence>
<feature type="domain" description="2Fe-2S ferredoxin-type" evidence="6">
    <location>
        <begin position="15"/>
        <end position="85"/>
    </location>
</feature>
<evidence type="ECO:0000256" key="1">
    <source>
        <dbReference type="ARBA" id="ARBA00022714"/>
    </source>
</evidence>
<dbReference type="SUPFAM" id="SSF54292">
    <property type="entry name" value="2Fe-2S ferredoxin-like"/>
    <property type="match status" value="1"/>
</dbReference>
<dbReference type="Proteomes" id="UP000030687">
    <property type="component" value="Unassembled WGS sequence"/>
</dbReference>
<dbReference type="Gramene" id="ESR44754">
    <property type="protein sequence ID" value="ESR44754"/>
    <property type="gene ID" value="CICLE_v10003949mg"/>
</dbReference>
<dbReference type="GO" id="GO:0140647">
    <property type="term" value="P:P450-containing electron transport chain"/>
    <property type="evidence" value="ECO:0007669"/>
    <property type="project" value="InterPro"/>
</dbReference>
<dbReference type="GO" id="GO:0051537">
    <property type="term" value="F:2 iron, 2 sulfur cluster binding"/>
    <property type="evidence" value="ECO:0007669"/>
    <property type="project" value="UniProtKB-KW"/>
</dbReference>
<accession>V4UZ90</accession>
<dbReference type="STRING" id="85681.V4UZ90"/>
<keyword evidence="8" id="KW-1185">Reference proteome</keyword>
<feature type="non-terminal residue" evidence="7">
    <location>
        <position position="1"/>
    </location>
</feature>
<organism evidence="7 8">
    <name type="scientific">Citrus clementina</name>
    <name type="common">Clementine</name>
    <name type="synonym">Citrus deliciosa x Citrus sinensis</name>
    <dbReference type="NCBI Taxonomy" id="85681"/>
    <lineage>
        <taxon>Eukaryota</taxon>
        <taxon>Viridiplantae</taxon>
        <taxon>Streptophyta</taxon>
        <taxon>Embryophyta</taxon>
        <taxon>Tracheophyta</taxon>
        <taxon>Spermatophyta</taxon>
        <taxon>Magnoliopsida</taxon>
        <taxon>eudicotyledons</taxon>
        <taxon>Gunneridae</taxon>
        <taxon>Pentapetalae</taxon>
        <taxon>rosids</taxon>
        <taxon>malvids</taxon>
        <taxon>Sapindales</taxon>
        <taxon>Rutaceae</taxon>
        <taxon>Aurantioideae</taxon>
        <taxon>Citrus</taxon>
    </lineage>
</organism>
<evidence type="ECO:0000256" key="3">
    <source>
        <dbReference type="ARBA" id="ARBA00023004"/>
    </source>
</evidence>
<name>V4UZ90_CITCL</name>
<dbReference type="KEGG" id="cic:CICLE_v10003949mg"/>
<evidence type="ECO:0000313" key="8">
    <source>
        <dbReference type="Proteomes" id="UP000030687"/>
    </source>
</evidence>
<dbReference type="PROSITE" id="PS00814">
    <property type="entry name" value="ADX"/>
    <property type="match status" value="1"/>
</dbReference>
<dbReference type="PANTHER" id="PTHR23426">
    <property type="entry name" value="FERREDOXIN/ADRENODOXIN"/>
    <property type="match status" value="1"/>
</dbReference>
<protein>
    <recommendedName>
        <fullName evidence="6">2Fe-2S ferredoxin-type domain-containing protein</fullName>
    </recommendedName>
</protein>
<sequence length="85" mass="9365">ENDASYGCSIQKDMVNVTFADKDGEEKNIKVPVGMSMLEAVHENDIELEGTCEGSLACSTCHVIVMDMDYYNKLEDPNAEENNTA</sequence>
<dbReference type="PANTHER" id="PTHR23426:SF34">
    <property type="entry name" value="ADRENODOXIN-LIKE PROTEIN 1, MITOCHONDRIAL-RELATED"/>
    <property type="match status" value="1"/>
</dbReference>
<evidence type="ECO:0000313" key="7">
    <source>
        <dbReference type="EMBL" id="ESR44754.1"/>
    </source>
</evidence>
<keyword evidence="3" id="KW-0408">Iron</keyword>
<keyword evidence="2" id="KW-0479">Metal-binding</keyword>
<dbReference type="PROSITE" id="PS51085">
    <property type="entry name" value="2FE2S_FER_2"/>
    <property type="match status" value="1"/>
</dbReference>
<reference evidence="7 8" key="1">
    <citation type="submission" date="2013-10" db="EMBL/GenBank/DDBJ databases">
        <authorList>
            <consortium name="International Citrus Genome Consortium"/>
            <person name="Jenkins J."/>
            <person name="Schmutz J."/>
            <person name="Prochnik S."/>
            <person name="Rokhsar D."/>
            <person name="Gmitter F."/>
            <person name="Ollitrault P."/>
            <person name="Machado M."/>
            <person name="Talon M."/>
            <person name="Wincker P."/>
            <person name="Jaillon O."/>
            <person name="Morgante M."/>
        </authorList>
    </citation>
    <scope>NUCLEOTIDE SEQUENCE</scope>
    <source>
        <strain evidence="8">cv. Clemenules</strain>
    </source>
</reference>
<dbReference type="InParanoid" id="V4UZ90"/>
<dbReference type="AlphaFoldDB" id="V4UZ90"/>
<keyword evidence="1" id="KW-0001">2Fe-2S</keyword>
<dbReference type="Gene3D" id="3.10.20.30">
    <property type="match status" value="1"/>
</dbReference>
<evidence type="ECO:0000256" key="2">
    <source>
        <dbReference type="ARBA" id="ARBA00022723"/>
    </source>
</evidence>
<proteinExistence type="predicted"/>
<dbReference type="GO" id="GO:0005739">
    <property type="term" value="C:mitochondrion"/>
    <property type="evidence" value="ECO:0007669"/>
    <property type="project" value="TreeGrafter"/>
</dbReference>
<dbReference type="EMBL" id="KI536799">
    <property type="protein sequence ID" value="ESR44754.1"/>
    <property type="molecule type" value="Genomic_DNA"/>
</dbReference>
<dbReference type="GO" id="GO:0046872">
    <property type="term" value="F:metal ion binding"/>
    <property type="evidence" value="ECO:0007669"/>
    <property type="project" value="UniProtKB-KW"/>
</dbReference>
<dbReference type="InterPro" id="IPR001055">
    <property type="entry name" value="Adrenodoxin-like"/>
</dbReference>
<dbReference type="InterPro" id="IPR012675">
    <property type="entry name" value="Beta-grasp_dom_sf"/>
</dbReference>
<dbReference type="InterPro" id="IPR036010">
    <property type="entry name" value="2Fe-2S_ferredoxin-like_sf"/>
</dbReference>
<dbReference type="Pfam" id="PF00111">
    <property type="entry name" value="Fer2"/>
    <property type="match status" value="1"/>
</dbReference>
<dbReference type="CDD" id="cd00207">
    <property type="entry name" value="fer2"/>
    <property type="match status" value="1"/>
</dbReference>
<dbReference type="InterPro" id="IPR001041">
    <property type="entry name" value="2Fe-2S_ferredoxin-type"/>
</dbReference>
<dbReference type="GO" id="GO:0009055">
    <property type="term" value="F:electron transfer activity"/>
    <property type="evidence" value="ECO:0007669"/>
    <property type="project" value="TreeGrafter"/>
</dbReference>
<gene>
    <name evidence="7" type="ORF">CICLE_v10003949mg</name>
</gene>
<evidence type="ECO:0000259" key="6">
    <source>
        <dbReference type="PROSITE" id="PS51085"/>
    </source>
</evidence>
<keyword evidence="4" id="KW-0411">Iron-sulfur</keyword>